<protein>
    <recommendedName>
        <fullName evidence="1">DUF4440 domain-containing protein</fullName>
    </recommendedName>
</protein>
<evidence type="ECO:0000313" key="2">
    <source>
        <dbReference type="EMBL" id="KAK6751128.1"/>
    </source>
</evidence>
<dbReference type="InterPro" id="IPR032710">
    <property type="entry name" value="NTF2-like_dom_sf"/>
</dbReference>
<accession>A0ABR1DLN2</accession>
<evidence type="ECO:0000259" key="1">
    <source>
        <dbReference type="Pfam" id="PF14534"/>
    </source>
</evidence>
<feature type="domain" description="DUF4440" evidence="1">
    <location>
        <begin position="11"/>
        <end position="116"/>
    </location>
</feature>
<organism evidence="2 3">
    <name type="scientific">Necator americanus</name>
    <name type="common">Human hookworm</name>
    <dbReference type="NCBI Taxonomy" id="51031"/>
    <lineage>
        <taxon>Eukaryota</taxon>
        <taxon>Metazoa</taxon>
        <taxon>Ecdysozoa</taxon>
        <taxon>Nematoda</taxon>
        <taxon>Chromadorea</taxon>
        <taxon>Rhabditida</taxon>
        <taxon>Rhabditina</taxon>
        <taxon>Rhabditomorpha</taxon>
        <taxon>Strongyloidea</taxon>
        <taxon>Ancylostomatidae</taxon>
        <taxon>Bunostominae</taxon>
        <taxon>Necator</taxon>
    </lineage>
</organism>
<keyword evidence="3" id="KW-1185">Reference proteome</keyword>
<dbReference type="SUPFAM" id="SSF54427">
    <property type="entry name" value="NTF2-like"/>
    <property type="match status" value="1"/>
</dbReference>
<sequence>MTSQNARNFIEPLLNNYVHTFNSGNFDQMAKFYHKNSVMVEKDKSVLWGQKDIVASLLEMATVCGKTRMEISNSKYEGIGDFYNVTTDFAFHTEKNGILHGSFLQIWRRDCDGYTIYHDEYEMH</sequence>
<name>A0ABR1DLN2_NECAM</name>
<dbReference type="Gene3D" id="3.10.450.50">
    <property type="match status" value="1"/>
</dbReference>
<dbReference type="EMBL" id="JAVFWL010000004">
    <property type="protein sequence ID" value="KAK6751128.1"/>
    <property type="molecule type" value="Genomic_DNA"/>
</dbReference>
<evidence type="ECO:0000313" key="3">
    <source>
        <dbReference type="Proteomes" id="UP001303046"/>
    </source>
</evidence>
<gene>
    <name evidence="2" type="primary">Necator_chrIV.g16148</name>
    <name evidence="2" type="ORF">RB195_002852</name>
</gene>
<reference evidence="2 3" key="1">
    <citation type="submission" date="2023-08" db="EMBL/GenBank/DDBJ databases">
        <title>A Necator americanus chromosomal reference genome.</title>
        <authorList>
            <person name="Ilik V."/>
            <person name="Petrzelkova K.J."/>
            <person name="Pardy F."/>
            <person name="Fuh T."/>
            <person name="Niatou-Singa F.S."/>
            <person name="Gouil Q."/>
            <person name="Baker L."/>
            <person name="Ritchie M.E."/>
            <person name="Jex A.R."/>
            <person name="Gazzola D."/>
            <person name="Li H."/>
            <person name="Toshio Fujiwara R."/>
            <person name="Zhan B."/>
            <person name="Aroian R.V."/>
            <person name="Pafco B."/>
            <person name="Schwarz E.M."/>
        </authorList>
    </citation>
    <scope>NUCLEOTIDE SEQUENCE [LARGE SCALE GENOMIC DNA]</scope>
    <source>
        <strain evidence="2 3">Aroian</strain>
        <tissue evidence="2">Whole animal</tissue>
    </source>
</reference>
<dbReference type="Proteomes" id="UP001303046">
    <property type="component" value="Unassembled WGS sequence"/>
</dbReference>
<proteinExistence type="predicted"/>
<dbReference type="InterPro" id="IPR027843">
    <property type="entry name" value="DUF4440"/>
</dbReference>
<dbReference type="Pfam" id="PF14534">
    <property type="entry name" value="DUF4440"/>
    <property type="match status" value="1"/>
</dbReference>
<comment type="caution">
    <text evidence="2">The sequence shown here is derived from an EMBL/GenBank/DDBJ whole genome shotgun (WGS) entry which is preliminary data.</text>
</comment>